<accession>A0A914WGE8</accession>
<evidence type="ECO:0000256" key="4">
    <source>
        <dbReference type="ARBA" id="ARBA00022692"/>
    </source>
</evidence>
<dbReference type="GO" id="GO:0042302">
    <property type="term" value="F:structural constituent of cuticle"/>
    <property type="evidence" value="ECO:0007669"/>
    <property type="project" value="UniProtKB-KW"/>
</dbReference>
<evidence type="ECO:0000256" key="6">
    <source>
        <dbReference type="ARBA" id="ARBA00022989"/>
    </source>
</evidence>
<keyword evidence="11" id="KW-1185">Reference proteome</keyword>
<proteinExistence type="predicted"/>
<dbReference type="PANTHER" id="PTHR22907:SF24">
    <property type="entry name" value="ZP DOMAIN-CONTAINING PROTEIN"/>
    <property type="match status" value="1"/>
</dbReference>
<organism evidence="11 12">
    <name type="scientific">Plectus sambesii</name>
    <dbReference type="NCBI Taxonomy" id="2011161"/>
    <lineage>
        <taxon>Eukaryota</taxon>
        <taxon>Metazoa</taxon>
        <taxon>Ecdysozoa</taxon>
        <taxon>Nematoda</taxon>
        <taxon>Chromadorea</taxon>
        <taxon>Plectida</taxon>
        <taxon>Plectina</taxon>
        <taxon>Plectoidea</taxon>
        <taxon>Plectidae</taxon>
        <taxon>Plectus</taxon>
    </lineage>
</organism>
<dbReference type="Proteomes" id="UP000887566">
    <property type="component" value="Unplaced"/>
</dbReference>
<dbReference type="AlphaFoldDB" id="A0A914WGE8"/>
<evidence type="ECO:0000256" key="2">
    <source>
        <dbReference type="ARBA" id="ARBA00022460"/>
    </source>
</evidence>
<protein>
    <submittedName>
        <fullName evidence="12">ZP domain-containing protein</fullName>
    </submittedName>
</protein>
<feature type="domain" description="ZP" evidence="10">
    <location>
        <begin position="7"/>
        <end position="255"/>
    </location>
</feature>
<name>A0A914WGE8_9BILA</name>
<feature type="compositionally biased region" description="Basic and acidic residues" evidence="8">
    <location>
        <begin position="693"/>
        <end position="702"/>
    </location>
</feature>
<comment type="subcellular location">
    <subcellularLocation>
        <location evidence="1">Cell membrane</location>
        <topology evidence="1">Single-pass type I membrane protein</topology>
    </subcellularLocation>
</comment>
<dbReference type="GO" id="GO:0005886">
    <property type="term" value="C:plasma membrane"/>
    <property type="evidence" value="ECO:0007669"/>
    <property type="project" value="UniProtKB-SubCell"/>
</dbReference>
<dbReference type="InterPro" id="IPR056953">
    <property type="entry name" value="CUT_N"/>
</dbReference>
<evidence type="ECO:0000313" key="12">
    <source>
        <dbReference type="WBParaSite" id="PSAMB.scaffold415size52121.g6071.t1"/>
    </source>
</evidence>
<feature type="region of interest" description="Disordered" evidence="8">
    <location>
        <begin position="506"/>
        <end position="535"/>
    </location>
</feature>
<keyword evidence="6 9" id="KW-1133">Transmembrane helix</keyword>
<dbReference type="InterPro" id="IPR051962">
    <property type="entry name" value="Cuticlin"/>
</dbReference>
<evidence type="ECO:0000259" key="10">
    <source>
        <dbReference type="PROSITE" id="PS51034"/>
    </source>
</evidence>
<feature type="region of interest" description="Disordered" evidence="8">
    <location>
        <begin position="413"/>
        <end position="465"/>
    </location>
</feature>
<reference evidence="12" key="1">
    <citation type="submission" date="2022-11" db="UniProtKB">
        <authorList>
            <consortium name="WormBaseParasite"/>
        </authorList>
    </citation>
    <scope>IDENTIFICATION</scope>
</reference>
<feature type="region of interest" description="Disordered" evidence="8">
    <location>
        <begin position="670"/>
        <end position="710"/>
    </location>
</feature>
<feature type="transmembrane region" description="Helical" evidence="9">
    <location>
        <begin position="633"/>
        <end position="656"/>
    </location>
</feature>
<dbReference type="SMART" id="SM00241">
    <property type="entry name" value="ZP"/>
    <property type="match status" value="1"/>
</dbReference>
<dbReference type="InterPro" id="IPR057475">
    <property type="entry name" value="CUT_C"/>
</dbReference>
<evidence type="ECO:0000256" key="1">
    <source>
        <dbReference type="ARBA" id="ARBA00004251"/>
    </source>
</evidence>
<dbReference type="WBParaSite" id="PSAMB.scaffold415size52121.g6071.t1">
    <property type="protein sequence ID" value="PSAMB.scaffold415size52121.g6071.t1"/>
    <property type="gene ID" value="PSAMB.scaffold415size52121.g6071"/>
</dbReference>
<keyword evidence="7 9" id="KW-0472">Membrane</keyword>
<feature type="region of interest" description="Disordered" evidence="8">
    <location>
        <begin position="549"/>
        <end position="569"/>
    </location>
</feature>
<keyword evidence="3" id="KW-1003">Cell membrane</keyword>
<dbReference type="PROSITE" id="PS51034">
    <property type="entry name" value="ZP_2"/>
    <property type="match status" value="1"/>
</dbReference>
<evidence type="ECO:0000313" key="11">
    <source>
        <dbReference type="Proteomes" id="UP000887566"/>
    </source>
</evidence>
<sequence length="710" mass="76707">MGEPDIECLDEEIRVWVKTRKLFAGRMYAKGRSEVPECIKDDYTQQRTDKPHFDLKFGACGMKSLRSVDPRGMYYGITIVVSFHSMFITKVDQAFHVKCFFEEANRGLTAELGVSMIPTTEVNARHGIPGCTYSIHRSTIQDLDAGRQAGEPIQFARVGDKVLHQWHCDDQMFGILINNCYVTDGFGKRADVVDSRGCPVDPILITGIRYSQDLQRAYAESHVFKFADKPGVWFFCQIQMCMKGPGMCNGITPPSCAAAEVDGGHGHEAGPPMIATLPLPGPTFNGNGGNTGTTGASYGVSGYSGSTGYGGGVTGGFTQPRAQGPGPGFGLSNAPLQQPFTAFGPALPPDQHSESTVGNTHGGTFGVLGNKKEVTAIYETRDLPYQSSAAIAKGSTRASTYQFDTPSVTFEKTSYVPSSPASFIPTSPEEEEGAEEGDGPVSGATDEEMEADGDGHDVTLPSDLSDLLGQLPEGEVDMEGVEEIFRDSVDDRRALLDKFGKLLNKMKKKAHAPPPKKKQMGRGSSAKAAMPGDRLDSMQVSWESSGPKFAKMAADAPPPAAPNEDSVKDGPPEIAGQLIIFDLDEDPPSYMQLSRSHVDEDENGTLSSSFSSSDVLPDGTPLSAPCVISRNGLTTLATVLGGLAALFFFIACALCMRVCRTRKDNSMPDKSISYNLYDDRAPPPGMRKVSRSRSREHNGDREHRRHHSRR</sequence>
<dbReference type="Pfam" id="PF25057">
    <property type="entry name" value="CUT_N"/>
    <property type="match status" value="1"/>
</dbReference>
<feature type="compositionally biased region" description="Acidic residues" evidence="8">
    <location>
        <begin position="428"/>
        <end position="438"/>
    </location>
</feature>
<dbReference type="PANTHER" id="PTHR22907">
    <property type="entry name" value="GH04558P"/>
    <property type="match status" value="1"/>
</dbReference>
<evidence type="ECO:0000256" key="7">
    <source>
        <dbReference type="ARBA" id="ARBA00023136"/>
    </source>
</evidence>
<evidence type="ECO:0000256" key="9">
    <source>
        <dbReference type="SAM" id="Phobius"/>
    </source>
</evidence>
<keyword evidence="2" id="KW-0193">Cuticle</keyword>
<feature type="compositionally biased region" description="Basic residues" evidence="8">
    <location>
        <begin position="506"/>
        <end position="520"/>
    </location>
</feature>
<keyword evidence="5" id="KW-0732">Signal</keyword>
<keyword evidence="4 9" id="KW-0812">Transmembrane</keyword>
<feature type="compositionally biased region" description="Polar residues" evidence="8">
    <location>
        <begin position="413"/>
        <end position="425"/>
    </location>
</feature>
<dbReference type="Pfam" id="PF25301">
    <property type="entry name" value="CUT_C"/>
    <property type="match status" value="1"/>
</dbReference>
<dbReference type="InterPro" id="IPR001507">
    <property type="entry name" value="ZP_dom"/>
</dbReference>
<evidence type="ECO:0000256" key="8">
    <source>
        <dbReference type="SAM" id="MobiDB-lite"/>
    </source>
</evidence>
<evidence type="ECO:0000256" key="5">
    <source>
        <dbReference type="ARBA" id="ARBA00022729"/>
    </source>
</evidence>
<evidence type="ECO:0000256" key="3">
    <source>
        <dbReference type="ARBA" id="ARBA00022475"/>
    </source>
</evidence>